<evidence type="ECO:0000313" key="1">
    <source>
        <dbReference type="EMBL" id="KLO09218.1"/>
    </source>
</evidence>
<keyword evidence="2" id="KW-1185">Reference proteome</keyword>
<sequence>MTGSDLTSFQVPCPCQMQLGAQQARQYAPAPPSDLSGRLAFGYTVEPAVTRKHFSRMLGDEKTTTFQERYSAFRFACEAAVSFISDPNGPKFWLRRDIEEYDNETLSDYFIAVATDDSRVMLPKEQLERLKVFLETDSEPQWCEVE</sequence>
<dbReference type="InParanoid" id="A0A0H2RID8"/>
<accession>A0A0H2RID8</accession>
<organism evidence="1 2">
    <name type="scientific">Schizopora paradoxa</name>
    <dbReference type="NCBI Taxonomy" id="27342"/>
    <lineage>
        <taxon>Eukaryota</taxon>
        <taxon>Fungi</taxon>
        <taxon>Dikarya</taxon>
        <taxon>Basidiomycota</taxon>
        <taxon>Agaricomycotina</taxon>
        <taxon>Agaricomycetes</taxon>
        <taxon>Hymenochaetales</taxon>
        <taxon>Schizoporaceae</taxon>
        <taxon>Schizopora</taxon>
    </lineage>
</organism>
<dbReference type="EMBL" id="KQ086063">
    <property type="protein sequence ID" value="KLO09218.1"/>
    <property type="molecule type" value="Genomic_DNA"/>
</dbReference>
<proteinExistence type="predicted"/>
<dbReference type="AlphaFoldDB" id="A0A0H2RID8"/>
<dbReference type="Proteomes" id="UP000053477">
    <property type="component" value="Unassembled WGS sequence"/>
</dbReference>
<evidence type="ECO:0000313" key="2">
    <source>
        <dbReference type="Proteomes" id="UP000053477"/>
    </source>
</evidence>
<name>A0A0H2RID8_9AGAM</name>
<gene>
    <name evidence="1" type="ORF">SCHPADRAFT_577503</name>
</gene>
<reference evidence="1 2" key="1">
    <citation type="submission" date="2015-04" db="EMBL/GenBank/DDBJ databases">
        <title>Complete genome sequence of Schizopora paradoxa KUC8140, a cosmopolitan wood degrader in East Asia.</title>
        <authorList>
            <consortium name="DOE Joint Genome Institute"/>
            <person name="Min B."/>
            <person name="Park H."/>
            <person name="Jang Y."/>
            <person name="Kim J.-J."/>
            <person name="Kim K.H."/>
            <person name="Pangilinan J."/>
            <person name="Lipzen A."/>
            <person name="Riley R."/>
            <person name="Grigoriev I.V."/>
            <person name="Spatafora J.W."/>
            <person name="Choi I.-G."/>
        </authorList>
    </citation>
    <scope>NUCLEOTIDE SEQUENCE [LARGE SCALE GENOMIC DNA]</scope>
    <source>
        <strain evidence="1 2">KUC8140</strain>
    </source>
</reference>
<protein>
    <submittedName>
        <fullName evidence="1">Uncharacterized protein</fullName>
    </submittedName>
</protein>